<protein>
    <submittedName>
        <fullName evidence="2">Uncharacterized protein</fullName>
    </submittedName>
</protein>
<organism evidence="2 3">
    <name type="scientific">Allorhizobium terrae</name>
    <dbReference type="NCBI Taxonomy" id="1848972"/>
    <lineage>
        <taxon>Bacteria</taxon>
        <taxon>Pseudomonadati</taxon>
        <taxon>Pseudomonadota</taxon>
        <taxon>Alphaproteobacteria</taxon>
        <taxon>Hyphomicrobiales</taxon>
        <taxon>Rhizobiaceae</taxon>
        <taxon>Rhizobium/Agrobacterium group</taxon>
        <taxon>Allorhizobium</taxon>
    </lineage>
</organism>
<gene>
    <name evidence="2" type="ORF">E6C51_05500</name>
</gene>
<proteinExistence type="predicted"/>
<feature type="signal peptide" evidence="1">
    <location>
        <begin position="1"/>
        <end position="25"/>
    </location>
</feature>
<name>A0A4S4A1P2_9HYPH</name>
<evidence type="ECO:0000256" key="1">
    <source>
        <dbReference type="SAM" id="SignalP"/>
    </source>
</evidence>
<accession>A0A4S4A1P2</accession>
<feature type="chain" id="PRO_5020694118" evidence="1">
    <location>
        <begin position="26"/>
        <end position="218"/>
    </location>
</feature>
<evidence type="ECO:0000313" key="2">
    <source>
        <dbReference type="EMBL" id="THF52264.1"/>
    </source>
</evidence>
<sequence length="218" mass="23304">MKKWTCVAFIALSLSQVTATAVAHASDGDRPLIWNVSRSGQNGVMLRTGVQLRNSYEPKVGIDTSLIPRKSGEVDANTMPIKLWARIRLEGFDVGPGSPVMVNADVNPTLGNGGVSLRASRSWNVSPDVELASTSVLRASQVHGEGRGLSATQRINLSVPDWSTSLYSETVIDSVNSQTTGSVGLNKDIFKSVNLSASLGDVYSAPKPAFHAGYSHHW</sequence>
<comment type="caution">
    <text evidence="2">The sequence shown here is derived from an EMBL/GenBank/DDBJ whole genome shotgun (WGS) entry which is preliminary data.</text>
</comment>
<keyword evidence="1" id="KW-0732">Signal</keyword>
<evidence type="ECO:0000313" key="3">
    <source>
        <dbReference type="Proteomes" id="UP000310754"/>
    </source>
</evidence>
<dbReference type="EMBL" id="SSOA01000002">
    <property type="protein sequence ID" value="THF52264.1"/>
    <property type="molecule type" value="Genomic_DNA"/>
</dbReference>
<dbReference type="Proteomes" id="UP000310754">
    <property type="component" value="Unassembled WGS sequence"/>
</dbReference>
<dbReference type="AlphaFoldDB" id="A0A4S4A1P2"/>
<reference evidence="2 3" key="1">
    <citation type="submission" date="2019-04" db="EMBL/GenBank/DDBJ databases">
        <title>Rhizobium terrae sp. nov., isolated from a paddy soil.</title>
        <authorList>
            <person name="Lin S.-Y."/>
            <person name="Hameed A."/>
            <person name="Huang H.-I."/>
            <person name="Young C.-C."/>
        </authorList>
    </citation>
    <scope>NUCLEOTIDE SEQUENCE [LARGE SCALE GENOMIC DNA]</scope>
    <source>
        <strain evidence="2 3">CC-HIH110</strain>
    </source>
</reference>
<dbReference type="RefSeq" id="WP_146929113.1">
    <property type="nucleotide sequence ID" value="NZ_SSOA01000002.1"/>
</dbReference>
<keyword evidence="3" id="KW-1185">Reference proteome</keyword>